<keyword evidence="3 10" id="KW-0812">Transmembrane</keyword>
<proteinExistence type="inferred from homology"/>
<evidence type="ECO:0000256" key="4">
    <source>
        <dbReference type="ARBA" id="ARBA00022723"/>
    </source>
</evidence>
<dbReference type="SFLD" id="SFLDF00027">
    <property type="entry name" value="p-type_atpase"/>
    <property type="match status" value="1"/>
</dbReference>
<dbReference type="SUPFAM" id="SSF56784">
    <property type="entry name" value="HAD-like"/>
    <property type="match status" value="1"/>
</dbReference>
<feature type="transmembrane region" description="Helical" evidence="10">
    <location>
        <begin position="755"/>
        <end position="777"/>
    </location>
</feature>
<dbReference type="NCBIfam" id="TIGR01511">
    <property type="entry name" value="ATPase-IB1_Cu"/>
    <property type="match status" value="1"/>
</dbReference>
<keyword evidence="7" id="KW-1278">Translocase</keyword>
<evidence type="ECO:0000313" key="13">
    <source>
        <dbReference type="Proteomes" id="UP000603317"/>
    </source>
</evidence>
<dbReference type="Pfam" id="PF04945">
    <property type="entry name" value="YHS"/>
    <property type="match status" value="1"/>
</dbReference>
<feature type="domain" description="TRASH" evidence="11">
    <location>
        <begin position="26"/>
        <end position="64"/>
    </location>
</feature>
<dbReference type="Gene3D" id="3.40.50.1000">
    <property type="entry name" value="HAD superfamily/HAD-like"/>
    <property type="match status" value="1"/>
</dbReference>
<evidence type="ECO:0000256" key="10">
    <source>
        <dbReference type="RuleBase" id="RU362081"/>
    </source>
</evidence>
<dbReference type="Pfam" id="PF00702">
    <property type="entry name" value="Hydrolase"/>
    <property type="match status" value="1"/>
</dbReference>
<gene>
    <name evidence="12" type="ORF">GCM10010923_13950</name>
</gene>
<dbReference type="InterPro" id="IPR011017">
    <property type="entry name" value="TRASH_dom"/>
</dbReference>
<accession>A0ABQ1FBU9</accession>
<evidence type="ECO:0000256" key="5">
    <source>
        <dbReference type="ARBA" id="ARBA00022741"/>
    </source>
</evidence>
<dbReference type="InterPro" id="IPR018303">
    <property type="entry name" value="ATPase_P-typ_P_site"/>
</dbReference>
<feature type="transmembrane region" description="Helical" evidence="10">
    <location>
        <begin position="163"/>
        <end position="182"/>
    </location>
</feature>
<dbReference type="SUPFAM" id="SSF81653">
    <property type="entry name" value="Calcium ATPase, transduction domain A"/>
    <property type="match status" value="1"/>
</dbReference>
<dbReference type="SFLD" id="SFLDG00002">
    <property type="entry name" value="C1.7:_P-type_atpase_like"/>
    <property type="match status" value="1"/>
</dbReference>
<dbReference type="InterPro" id="IPR059000">
    <property type="entry name" value="ATPase_P-type_domA"/>
</dbReference>
<dbReference type="NCBIfam" id="TIGR01512">
    <property type="entry name" value="ATPase-IB2_Cd"/>
    <property type="match status" value="1"/>
</dbReference>
<evidence type="ECO:0000256" key="9">
    <source>
        <dbReference type="ARBA" id="ARBA00023136"/>
    </source>
</evidence>
<dbReference type="NCBIfam" id="TIGR01525">
    <property type="entry name" value="ATPase-IB_hvy"/>
    <property type="match status" value="1"/>
</dbReference>
<dbReference type="PROSITE" id="PS00154">
    <property type="entry name" value="ATPASE_E1_E2"/>
    <property type="match status" value="1"/>
</dbReference>
<dbReference type="InterPro" id="IPR001757">
    <property type="entry name" value="P_typ_ATPase"/>
</dbReference>
<evidence type="ECO:0000313" key="12">
    <source>
        <dbReference type="EMBL" id="GGA05379.1"/>
    </source>
</evidence>
<organism evidence="12 13">
    <name type="scientific">Blastomonas marina</name>
    <dbReference type="NCBI Taxonomy" id="1867408"/>
    <lineage>
        <taxon>Bacteria</taxon>
        <taxon>Pseudomonadati</taxon>
        <taxon>Pseudomonadota</taxon>
        <taxon>Alphaproteobacteria</taxon>
        <taxon>Sphingomonadales</taxon>
        <taxon>Sphingomonadaceae</taxon>
        <taxon>Blastomonas</taxon>
    </lineage>
</organism>
<dbReference type="InterPro" id="IPR044492">
    <property type="entry name" value="P_typ_ATPase_HD_dom"/>
</dbReference>
<dbReference type="Pfam" id="PF19335">
    <property type="entry name" value="HMBD"/>
    <property type="match status" value="1"/>
</dbReference>
<dbReference type="InterPro" id="IPR027256">
    <property type="entry name" value="P-typ_ATPase_IB"/>
</dbReference>
<dbReference type="InterPro" id="IPR023214">
    <property type="entry name" value="HAD_sf"/>
</dbReference>
<dbReference type="EMBL" id="BMID01000001">
    <property type="protein sequence ID" value="GGA05379.1"/>
    <property type="molecule type" value="Genomic_DNA"/>
</dbReference>
<keyword evidence="5 10" id="KW-0547">Nucleotide-binding</keyword>
<feature type="transmembrane region" description="Helical" evidence="10">
    <location>
        <begin position="232"/>
        <end position="252"/>
    </location>
</feature>
<evidence type="ECO:0000259" key="11">
    <source>
        <dbReference type="SMART" id="SM00746"/>
    </source>
</evidence>
<dbReference type="InterPro" id="IPR009078">
    <property type="entry name" value="Ferritin-like_SF"/>
</dbReference>
<dbReference type="PANTHER" id="PTHR43520">
    <property type="entry name" value="ATP7, ISOFORM B"/>
    <property type="match status" value="1"/>
</dbReference>
<evidence type="ECO:0000256" key="1">
    <source>
        <dbReference type="ARBA" id="ARBA00004127"/>
    </source>
</evidence>
<comment type="caution">
    <text evidence="12">The sequence shown here is derived from an EMBL/GenBank/DDBJ whole genome shotgun (WGS) entry which is preliminary data.</text>
</comment>
<dbReference type="InterPro" id="IPR023299">
    <property type="entry name" value="ATPase_P-typ_cyto_dom_N"/>
</dbReference>
<feature type="transmembrane region" description="Helical" evidence="10">
    <location>
        <begin position="414"/>
        <end position="437"/>
    </location>
</feature>
<evidence type="ECO:0000256" key="2">
    <source>
        <dbReference type="ARBA" id="ARBA00006024"/>
    </source>
</evidence>
<keyword evidence="6 10" id="KW-0067">ATP-binding</keyword>
<dbReference type="Pfam" id="PF00122">
    <property type="entry name" value="E1-E2_ATPase"/>
    <property type="match status" value="1"/>
</dbReference>
<feature type="transmembrane region" description="Helical" evidence="10">
    <location>
        <begin position="730"/>
        <end position="749"/>
    </location>
</feature>
<dbReference type="InterPro" id="IPR023298">
    <property type="entry name" value="ATPase_P-typ_TM_dom_sf"/>
</dbReference>
<dbReference type="InterPro" id="IPR045800">
    <property type="entry name" value="HMBD"/>
</dbReference>
<dbReference type="Proteomes" id="UP000603317">
    <property type="component" value="Unassembled WGS sequence"/>
</dbReference>
<dbReference type="SFLD" id="SFLDS00003">
    <property type="entry name" value="Haloacid_Dehalogenase"/>
    <property type="match status" value="1"/>
</dbReference>
<dbReference type="SMART" id="SM00746">
    <property type="entry name" value="TRASH"/>
    <property type="match status" value="1"/>
</dbReference>
<dbReference type="NCBIfam" id="TIGR01494">
    <property type="entry name" value="ATPase_P-type"/>
    <property type="match status" value="1"/>
</dbReference>
<feature type="transmembrane region" description="Helical" evidence="10">
    <location>
        <begin position="194"/>
        <end position="217"/>
    </location>
</feature>
<comment type="subcellular location">
    <subcellularLocation>
        <location evidence="10">Cell membrane</location>
    </subcellularLocation>
    <subcellularLocation>
        <location evidence="1">Endomembrane system</location>
        <topology evidence="1">Multi-pass membrane protein</topology>
    </subcellularLocation>
</comment>
<evidence type="ECO:0000256" key="7">
    <source>
        <dbReference type="ARBA" id="ARBA00022967"/>
    </source>
</evidence>
<dbReference type="InterPro" id="IPR008250">
    <property type="entry name" value="ATPase_P-typ_transduc_dom_A_sf"/>
</dbReference>
<feature type="transmembrane region" description="Helical" evidence="10">
    <location>
        <begin position="130"/>
        <end position="151"/>
    </location>
</feature>
<reference evidence="13" key="1">
    <citation type="journal article" date="2019" name="Int. J. Syst. Evol. Microbiol.">
        <title>The Global Catalogue of Microorganisms (GCM) 10K type strain sequencing project: providing services to taxonomists for standard genome sequencing and annotation.</title>
        <authorList>
            <consortium name="The Broad Institute Genomics Platform"/>
            <consortium name="The Broad Institute Genome Sequencing Center for Infectious Disease"/>
            <person name="Wu L."/>
            <person name="Ma J."/>
        </authorList>
    </citation>
    <scope>NUCLEOTIDE SEQUENCE [LARGE SCALE GENOMIC DNA]</scope>
    <source>
        <strain evidence="13">CGMCC 1.15297</strain>
    </source>
</reference>
<keyword evidence="4 10" id="KW-0479">Metal-binding</keyword>
<dbReference type="SUPFAM" id="SSF47240">
    <property type="entry name" value="Ferritin-like"/>
    <property type="match status" value="1"/>
</dbReference>
<comment type="similarity">
    <text evidence="2 10">Belongs to the cation transport ATPase (P-type) (TC 3.A.3) family. Type IB subfamily.</text>
</comment>
<protein>
    <submittedName>
        <fullName evidence="12">Copper-translocating P-type ATPase</fullName>
    </submittedName>
</protein>
<sequence>MQDHDHCHHRHGANSHAEHGVAQAIDPVCGMTVDPAATPHHAEHAGQEFHFCSGHCREKFISDPERWLSDRPAVEEKDTPEGTMWTCPMHPEIRQDHPGSCPICGMALEPELVDPNAGPSEELVDMTRRFWIGLAMALPVFVLEMGGHMFSQIHQLVPMGLSGWIQFALATPVVLWAGWPFFVRAADSIRTRNLNMFTLIALGTGVAWIYSVVAIFAPQVFPAAFRAHDGSVAVYFEAAAVITVLVLLGQVLELRARERTSDALKALLGLAPQTARMVTPEGDREVAIEELVIGDVLRIRPGEKIPVDGSVTEGSSAVDEAMVTGEPIPVAKAVGDTVIGGTINGTGTLVMVTEKVGRDTLLSRIVQMVAEAQRSRAPIQRLADQVAGWFVPLILVIAVAAFAAWAVFGPEPRLAHGLVAAVAVLIIACPCALGLATPMSIMVGVGRGAELGVLVKNAEALERLEKVDTLVVDKTGTLTEGRPSVVAVEAIGKIGEDGLLRLVAAVEQASEHPLAEAILREADRRSIDIPQASDFTSPTGKGVQATVEGREVVIGNALMLAERGIEVAELSDRADAFRDDGATAVLVAIDGAPAGVVAVADRVRPTTPEALASLRADGVTVVMLTGDNRRTAMAVARRLGIEMVEADVLPDQKKDVVEKLRDEGRIVAMAGDGVNDAPALAAADVGIAMGGGTDVAIESAGVTLLNSDLTSITRARTLSAKTMANIRQNLVFAFGYNALGVPIAAGILYPHFGILLSPVIAAAAMSLSSVSVIANSLRLRRARI</sequence>
<dbReference type="InterPro" id="IPR036412">
    <property type="entry name" value="HAD-like_sf"/>
</dbReference>
<evidence type="ECO:0000256" key="8">
    <source>
        <dbReference type="ARBA" id="ARBA00022989"/>
    </source>
</evidence>
<dbReference type="InterPro" id="IPR007029">
    <property type="entry name" value="YHS_dom"/>
</dbReference>
<dbReference type="Gene3D" id="3.40.1110.10">
    <property type="entry name" value="Calcium-transporting ATPase, cytoplasmic domain N"/>
    <property type="match status" value="1"/>
</dbReference>
<keyword evidence="13" id="KW-1185">Reference proteome</keyword>
<evidence type="ECO:0000256" key="3">
    <source>
        <dbReference type="ARBA" id="ARBA00022692"/>
    </source>
</evidence>
<dbReference type="CDD" id="cd02094">
    <property type="entry name" value="P-type_ATPase_Cu-like"/>
    <property type="match status" value="1"/>
</dbReference>
<feature type="transmembrane region" description="Helical" evidence="10">
    <location>
        <begin position="386"/>
        <end position="408"/>
    </location>
</feature>
<dbReference type="PANTHER" id="PTHR43520:SF8">
    <property type="entry name" value="P-TYPE CU(+) TRANSPORTER"/>
    <property type="match status" value="1"/>
</dbReference>
<dbReference type="Gene3D" id="1.10.620.20">
    <property type="entry name" value="Ribonucleotide Reductase, subunit A"/>
    <property type="match status" value="1"/>
</dbReference>
<dbReference type="Gene3D" id="2.70.150.10">
    <property type="entry name" value="Calcium-transporting ATPase, cytoplasmic transduction domain A"/>
    <property type="match status" value="1"/>
</dbReference>
<dbReference type="InterPro" id="IPR012348">
    <property type="entry name" value="RNR-like"/>
</dbReference>
<keyword evidence="8 10" id="KW-1133">Transmembrane helix</keyword>
<name>A0ABQ1FBU9_9SPHN</name>
<dbReference type="PRINTS" id="PR00943">
    <property type="entry name" value="CUATPASE"/>
</dbReference>
<keyword evidence="10" id="KW-1003">Cell membrane</keyword>
<dbReference type="SUPFAM" id="SSF81665">
    <property type="entry name" value="Calcium ATPase, transmembrane domain M"/>
    <property type="match status" value="1"/>
</dbReference>
<dbReference type="RefSeq" id="WP_268235622.1">
    <property type="nucleotide sequence ID" value="NZ_BMID01000001.1"/>
</dbReference>
<dbReference type="PRINTS" id="PR00119">
    <property type="entry name" value="CATATPASE"/>
</dbReference>
<keyword evidence="9 10" id="KW-0472">Membrane</keyword>
<evidence type="ECO:0000256" key="6">
    <source>
        <dbReference type="ARBA" id="ARBA00022840"/>
    </source>
</evidence>